<dbReference type="EMBL" id="JACGWN010000003">
    <property type="protein sequence ID" value="KAL0456735.1"/>
    <property type="molecule type" value="Genomic_DNA"/>
</dbReference>
<keyword evidence="7" id="KW-0539">Nucleus</keyword>
<comment type="cofactor">
    <cofactor evidence="1">
        <name>a divalent metal cation</name>
        <dbReference type="ChEBI" id="CHEBI:60240"/>
    </cofactor>
</comment>
<keyword evidence="5" id="KW-0479">Metal-binding</keyword>
<dbReference type="GO" id="GO:0005634">
    <property type="term" value="C:nucleus"/>
    <property type="evidence" value="ECO:0007669"/>
    <property type="project" value="UniProtKB-SubCell"/>
</dbReference>
<dbReference type="GO" id="GO:0016787">
    <property type="term" value="F:hydrolase activity"/>
    <property type="evidence" value="ECO:0007669"/>
    <property type="project" value="UniProtKB-KW"/>
</dbReference>
<dbReference type="GO" id="GO:0046872">
    <property type="term" value="F:metal ion binding"/>
    <property type="evidence" value="ECO:0007669"/>
    <property type="project" value="UniProtKB-KW"/>
</dbReference>
<evidence type="ECO:0000256" key="4">
    <source>
        <dbReference type="ARBA" id="ARBA00022722"/>
    </source>
</evidence>
<evidence type="ECO:0000313" key="9">
    <source>
        <dbReference type="EMBL" id="KAL0456735.1"/>
    </source>
</evidence>
<comment type="caution">
    <text evidence="9">The sequence shown here is derived from an EMBL/GenBank/DDBJ whole genome shotgun (WGS) entry which is preliminary data.</text>
</comment>
<dbReference type="InterPro" id="IPR027806">
    <property type="entry name" value="HARBI1_dom"/>
</dbReference>
<gene>
    <name evidence="9" type="ORF">Slati_1012700</name>
</gene>
<evidence type="ECO:0000256" key="2">
    <source>
        <dbReference type="ARBA" id="ARBA00004123"/>
    </source>
</evidence>
<dbReference type="PANTHER" id="PTHR22930:SF281">
    <property type="entry name" value="NUCLEASE"/>
    <property type="match status" value="1"/>
</dbReference>
<keyword evidence="4" id="KW-0540">Nuclease</keyword>
<evidence type="ECO:0000256" key="7">
    <source>
        <dbReference type="ARBA" id="ARBA00023242"/>
    </source>
</evidence>
<comment type="subcellular location">
    <subcellularLocation>
        <location evidence="2">Nucleus</location>
    </subcellularLocation>
</comment>
<evidence type="ECO:0000256" key="5">
    <source>
        <dbReference type="ARBA" id="ARBA00022723"/>
    </source>
</evidence>
<evidence type="ECO:0000256" key="3">
    <source>
        <dbReference type="ARBA" id="ARBA00006958"/>
    </source>
</evidence>
<protein>
    <recommendedName>
        <fullName evidence="8">DDE Tnp4 domain-containing protein</fullName>
    </recommendedName>
</protein>
<reference evidence="9" key="1">
    <citation type="submission" date="2020-06" db="EMBL/GenBank/DDBJ databases">
        <authorList>
            <person name="Li T."/>
            <person name="Hu X."/>
            <person name="Zhang T."/>
            <person name="Song X."/>
            <person name="Zhang H."/>
            <person name="Dai N."/>
            <person name="Sheng W."/>
            <person name="Hou X."/>
            <person name="Wei L."/>
        </authorList>
    </citation>
    <scope>NUCLEOTIDE SEQUENCE</scope>
    <source>
        <strain evidence="9">KEN1</strain>
        <tissue evidence="9">Leaf</tissue>
    </source>
</reference>
<dbReference type="GO" id="GO:0004518">
    <property type="term" value="F:nuclease activity"/>
    <property type="evidence" value="ECO:0007669"/>
    <property type="project" value="UniProtKB-KW"/>
</dbReference>
<keyword evidence="6" id="KW-0378">Hydrolase</keyword>
<evidence type="ECO:0000259" key="8">
    <source>
        <dbReference type="Pfam" id="PF13359"/>
    </source>
</evidence>
<evidence type="ECO:0000256" key="1">
    <source>
        <dbReference type="ARBA" id="ARBA00001968"/>
    </source>
</evidence>
<dbReference type="InterPro" id="IPR045249">
    <property type="entry name" value="HARBI1-like"/>
</dbReference>
<accession>A0AAW2XY41</accession>
<organism evidence="9">
    <name type="scientific">Sesamum latifolium</name>
    <dbReference type="NCBI Taxonomy" id="2727402"/>
    <lineage>
        <taxon>Eukaryota</taxon>
        <taxon>Viridiplantae</taxon>
        <taxon>Streptophyta</taxon>
        <taxon>Embryophyta</taxon>
        <taxon>Tracheophyta</taxon>
        <taxon>Spermatophyta</taxon>
        <taxon>Magnoliopsida</taxon>
        <taxon>eudicotyledons</taxon>
        <taxon>Gunneridae</taxon>
        <taxon>Pentapetalae</taxon>
        <taxon>asterids</taxon>
        <taxon>lamiids</taxon>
        <taxon>Lamiales</taxon>
        <taxon>Pedaliaceae</taxon>
        <taxon>Sesamum</taxon>
    </lineage>
</organism>
<dbReference type="PANTHER" id="PTHR22930">
    <property type="match status" value="1"/>
</dbReference>
<dbReference type="Pfam" id="PF13359">
    <property type="entry name" value="DDE_Tnp_4"/>
    <property type="match status" value="1"/>
</dbReference>
<sequence length="135" mass="15191">MHAGDGSRQHTLTIYYNVDGCLGALDGTYIDVRVPEHEKGRYRTRKDHCAVNVLGVCNPNLQFIYILIGWEGSAADSRVLRDAIHRLNGLRVPSGSYYLPDNGYTNAKGFLIPYIGVRYHLREWDRGAGEPKNRG</sequence>
<proteinExistence type="inferred from homology"/>
<reference evidence="9" key="2">
    <citation type="journal article" date="2024" name="Plant">
        <title>Genomic evolution and insights into agronomic trait innovations of Sesamum species.</title>
        <authorList>
            <person name="Miao H."/>
            <person name="Wang L."/>
            <person name="Qu L."/>
            <person name="Liu H."/>
            <person name="Sun Y."/>
            <person name="Le M."/>
            <person name="Wang Q."/>
            <person name="Wei S."/>
            <person name="Zheng Y."/>
            <person name="Lin W."/>
            <person name="Duan Y."/>
            <person name="Cao H."/>
            <person name="Xiong S."/>
            <person name="Wang X."/>
            <person name="Wei L."/>
            <person name="Li C."/>
            <person name="Ma Q."/>
            <person name="Ju M."/>
            <person name="Zhao R."/>
            <person name="Li G."/>
            <person name="Mu C."/>
            <person name="Tian Q."/>
            <person name="Mei H."/>
            <person name="Zhang T."/>
            <person name="Gao T."/>
            <person name="Zhang H."/>
        </authorList>
    </citation>
    <scope>NUCLEOTIDE SEQUENCE</scope>
    <source>
        <strain evidence="9">KEN1</strain>
    </source>
</reference>
<comment type="similarity">
    <text evidence="3">Belongs to the HARBI1 family.</text>
</comment>
<feature type="domain" description="DDE Tnp4" evidence="8">
    <location>
        <begin position="25"/>
        <end position="116"/>
    </location>
</feature>
<evidence type="ECO:0000256" key="6">
    <source>
        <dbReference type="ARBA" id="ARBA00022801"/>
    </source>
</evidence>
<name>A0AAW2XY41_9LAMI</name>
<dbReference type="AlphaFoldDB" id="A0AAW2XY41"/>